<accession>A0A8J5WBL9</accession>
<protein>
    <recommendedName>
        <fullName evidence="5">Glutaredoxin domain-containing protein</fullName>
    </recommendedName>
</protein>
<sequence>MRRYEMPNASPIKSCNINTKFKNQLKKLIMYYSNTTKWHADGWSGSLPDLARRPRDIAAVQGWGPRETPTRHCPRARPAVRCSRAHGSGVSGPGPTPQPRLTPPPRHAHLPCALRVGPAETNGPTGSPPWMTSSTTRAGVTSLYISAPFAAFGSQRAHAEEEREEMYQAIPYNASRPWPARRTAAMAAEKAAAVDAAGETTTLLAAAAARGRIGGGEEVRRAVEECPVLVVGRSGCCLTHVVKRLLQGLGVNPAVHEVAGEAELAGVVDGDVALPAVFVGGRLLGGLDRLMAVHISGELVPILKKAGALWL</sequence>
<dbReference type="NCBIfam" id="TIGR02189">
    <property type="entry name" value="GlrX-like_plant"/>
    <property type="match status" value="1"/>
</dbReference>
<keyword evidence="4" id="KW-1185">Reference proteome</keyword>
<organism evidence="3 4">
    <name type="scientific">Zizania palustris</name>
    <name type="common">Northern wild rice</name>
    <dbReference type="NCBI Taxonomy" id="103762"/>
    <lineage>
        <taxon>Eukaryota</taxon>
        <taxon>Viridiplantae</taxon>
        <taxon>Streptophyta</taxon>
        <taxon>Embryophyta</taxon>
        <taxon>Tracheophyta</taxon>
        <taxon>Spermatophyta</taxon>
        <taxon>Magnoliopsida</taxon>
        <taxon>Liliopsida</taxon>
        <taxon>Poales</taxon>
        <taxon>Poaceae</taxon>
        <taxon>BOP clade</taxon>
        <taxon>Oryzoideae</taxon>
        <taxon>Oryzeae</taxon>
        <taxon>Zizaniinae</taxon>
        <taxon>Zizania</taxon>
    </lineage>
</organism>
<evidence type="ECO:0000256" key="2">
    <source>
        <dbReference type="SAM" id="MobiDB-lite"/>
    </source>
</evidence>
<keyword evidence="1" id="KW-0676">Redox-active center</keyword>
<evidence type="ECO:0008006" key="5">
    <source>
        <dbReference type="Google" id="ProtNLM"/>
    </source>
</evidence>
<dbReference type="PANTHER" id="PTHR10168">
    <property type="entry name" value="GLUTAREDOXIN"/>
    <property type="match status" value="1"/>
</dbReference>
<dbReference type="PROSITE" id="PS51354">
    <property type="entry name" value="GLUTAREDOXIN_2"/>
    <property type="match status" value="1"/>
</dbReference>
<dbReference type="EMBL" id="JAAALK010000082">
    <property type="protein sequence ID" value="KAG8086420.1"/>
    <property type="molecule type" value="Genomic_DNA"/>
</dbReference>
<dbReference type="Proteomes" id="UP000729402">
    <property type="component" value="Unassembled WGS sequence"/>
</dbReference>
<evidence type="ECO:0000313" key="4">
    <source>
        <dbReference type="Proteomes" id="UP000729402"/>
    </source>
</evidence>
<evidence type="ECO:0000256" key="1">
    <source>
        <dbReference type="ARBA" id="ARBA00023284"/>
    </source>
</evidence>
<gene>
    <name evidence="3" type="ORF">GUJ93_ZPchr0010g8887</name>
</gene>
<reference evidence="3" key="1">
    <citation type="journal article" date="2021" name="bioRxiv">
        <title>Whole Genome Assembly and Annotation of Northern Wild Rice, Zizania palustris L., Supports a Whole Genome Duplication in the Zizania Genus.</title>
        <authorList>
            <person name="Haas M."/>
            <person name="Kono T."/>
            <person name="Macchietto M."/>
            <person name="Millas R."/>
            <person name="McGilp L."/>
            <person name="Shao M."/>
            <person name="Duquette J."/>
            <person name="Hirsch C.N."/>
            <person name="Kimball J."/>
        </authorList>
    </citation>
    <scope>NUCLEOTIDE SEQUENCE</scope>
    <source>
        <tissue evidence="3">Fresh leaf tissue</tissue>
    </source>
</reference>
<comment type="caution">
    <text evidence="3">The sequence shown here is derived from an EMBL/GenBank/DDBJ whole genome shotgun (WGS) entry which is preliminary data.</text>
</comment>
<proteinExistence type="predicted"/>
<name>A0A8J5WBL9_ZIZPA</name>
<feature type="compositionally biased region" description="Pro residues" evidence="2">
    <location>
        <begin position="94"/>
        <end position="104"/>
    </location>
</feature>
<dbReference type="InterPro" id="IPR011905">
    <property type="entry name" value="GlrX-like_pln_2"/>
</dbReference>
<reference evidence="3" key="2">
    <citation type="submission" date="2021-02" db="EMBL/GenBank/DDBJ databases">
        <authorList>
            <person name="Kimball J.A."/>
            <person name="Haas M.W."/>
            <person name="Macchietto M."/>
            <person name="Kono T."/>
            <person name="Duquette J."/>
            <person name="Shao M."/>
        </authorList>
    </citation>
    <scope>NUCLEOTIDE SEQUENCE</scope>
    <source>
        <tissue evidence="3">Fresh leaf tissue</tissue>
    </source>
</reference>
<dbReference type="OrthoDB" id="418495at2759"/>
<evidence type="ECO:0000313" key="3">
    <source>
        <dbReference type="EMBL" id="KAG8086420.1"/>
    </source>
</evidence>
<feature type="region of interest" description="Disordered" evidence="2">
    <location>
        <begin position="62"/>
        <end position="104"/>
    </location>
</feature>
<dbReference type="AlphaFoldDB" id="A0A8J5WBL9"/>